<dbReference type="PANTHER" id="PTHR13986">
    <property type="entry name" value="PROTEIN LYSINE HYDROXYLATION COMPLEX COMPONENT"/>
    <property type="match status" value="1"/>
</dbReference>
<evidence type="ECO:0000256" key="1">
    <source>
        <dbReference type="ARBA" id="ARBA00006487"/>
    </source>
</evidence>
<dbReference type="InterPro" id="IPR052284">
    <property type="entry name" value="Collagen_mod_leprecan"/>
</dbReference>
<evidence type="ECO:0000313" key="5">
    <source>
        <dbReference type="EMBL" id="KAK9872974.1"/>
    </source>
</evidence>
<dbReference type="Proteomes" id="UP001431783">
    <property type="component" value="Unassembled WGS sequence"/>
</dbReference>
<evidence type="ECO:0000256" key="3">
    <source>
        <dbReference type="ARBA" id="ARBA00023180"/>
    </source>
</evidence>
<reference evidence="5 6" key="1">
    <citation type="submission" date="2023-03" db="EMBL/GenBank/DDBJ databases">
        <title>Genome insight into feeding habits of ladybird beetles.</title>
        <authorList>
            <person name="Li H.-S."/>
            <person name="Huang Y.-H."/>
            <person name="Pang H."/>
        </authorList>
    </citation>
    <scope>NUCLEOTIDE SEQUENCE [LARGE SCALE GENOMIC DNA]</scope>
    <source>
        <strain evidence="5">SYSU_2023b</strain>
        <tissue evidence="5">Whole body</tissue>
    </source>
</reference>
<evidence type="ECO:0000259" key="4">
    <source>
        <dbReference type="Pfam" id="PF23557"/>
    </source>
</evidence>
<keyword evidence="3" id="KW-0325">Glycoprotein</keyword>
<proteinExistence type="inferred from homology"/>
<dbReference type="InterPro" id="IPR011990">
    <property type="entry name" value="TPR-like_helical_dom_sf"/>
</dbReference>
<protein>
    <recommendedName>
        <fullName evidence="4">Leprecan-like alpha-helical domain-containing protein</fullName>
    </recommendedName>
</protein>
<keyword evidence="6" id="KW-1185">Reference proteome</keyword>
<evidence type="ECO:0000256" key="2">
    <source>
        <dbReference type="ARBA" id="ARBA00022729"/>
    </source>
</evidence>
<name>A0AAW1TQ64_9CUCU</name>
<evidence type="ECO:0000313" key="6">
    <source>
        <dbReference type="Proteomes" id="UP001431783"/>
    </source>
</evidence>
<dbReference type="InterPro" id="IPR056585">
    <property type="entry name" value="Leprecan_dom"/>
</dbReference>
<dbReference type="Gene3D" id="1.25.40.10">
    <property type="entry name" value="Tetratricopeptide repeat domain"/>
    <property type="match status" value="1"/>
</dbReference>
<comment type="caution">
    <text evidence="5">The sequence shown here is derived from an EMBL/GenBank/DDBJ whole genome shotgun (WGS) entry which is preliminary data.</text>
</comment>
<gene>
    <name evidence="5" type="ORF">WA026_020322</name>
</gene>
<dbReference type="GO" id="GO:0005783">
    <property type="term" value="C:endoplasmic reticulum"/>
    <property type="evidence" value="ECO:0007669"/>
    <property type="project" value="TreeGrafter"/>
</dbReference>
<keyword evidence="2" id="KW-0732">Signal</keyword>
<dbReference type="AlphaFoldDB" id="A0AAW1TQ64"/>
<dbReference type="PANTHER" id="PTHR13986:SF8">
    <property type="entry name" value="PROLYL 3-HYDROXYLASE 1-LIKE PROTEIN"/>
    <property type="match status" value="1"/>
</dbReference>
<dbReference type="GO" id="GO:0030199">
    <property type="term" value="P:collagen fibril organization"/>
    <property type="evidence" value="ECO:0007669"/>
    <property type="project" value="TreeGrafter"/>
</dbReference>
<organism evidence="5 6">
    <name type="scientific">Henosepilachna vigintioctopunctata</name>
    <dbReference type="NCBI Taxonomy" id="420089"/>
    <lineage>
        <taxon>Eukaryota</taxon>
        <taxon>Metazoa</taxon>
        <taxon>Ecdysozoa</taxon>
        <taxon>Arthropoda</taxon>
        <taxon>Hexapoda</taxon>
        <taxon>Insecta</taxon>
        <taxon>Pterygota</taxon>
        <taxon>Neoptera</taxon>
        <taxon>Endopterygota</taxon>
        <taxon>Coleoptera</taxon>
        <taxon>Polyphaga</taxon>
        <taxon>Cucujiformia</taxon>
        <taxon>Coccinelloidea</taxon>
        <taxon>Coccinellidae</taxon>
        <taxon>Epilachninae</taxon>
        <taxon>Epilachnini</taxon>
        <taxon>Henosepilachna</taxon>
    </lineage>
</organism>
<dbReference type="EMBL" id="JARQZJ010000014">
    <property type="protein sequence ID" value="KAK9872974.1"/>
    <property type="molecule type" value="Genomic_DNA"/>
</dbReference>
<sequence>MNSTKPTCILCKTLQIIYYLIILCSYLTHVNCEQTNGTKTCAEVYEKGVEAYLDNKFQECVSYLENALVKYREYSKTLLNCRLKCRDEAEQSKPLNDIDIENLLFFEKILKNTLCLVKCKTTSTLNTEKYNINEELEHVFENRKPYEYLHLCYFQVKDLQKAASAAFTYLISHPEDKTMLATLKYYSSFDGVDMNEIVNYEARDYVYLYSHGAAAYEKKDWKSVINNMEESLTDFLQAGEECRAQCEGPFDHGWLPDFVPSIASKFHFSF</sequence>
<dbReference type="GO" id="GO:0005518">
    <property type="term" value="F:collagen binding"/>
    <property type="evidence" value="ECO:0007669"/>
    <property type="project" value="TreeGrafter"/>
</dbReference>
<accession>A0AAW1TQ64</accession>
<feature type="domain" description="Leprecan-like alpha-helical" evidence="4">
    <location>
        <begin position="43"/>
        <end position="251"/>
    </location>
</feature>
<comment type="similarity">
    <text evidence="1">Belongs to the leprecan family.</text>
</comment>
<dbReference type="Pfam" id="PF23557">
    <property type="entry name" value="TPR_leprecan"/>
    <property type="match status" value="1"/>
</dbReference>